<dbReference type="InterPro" id="IPR036097">
    <property type="entry name" value="HisK_dim/P_sf"/>
</dbReference>
<reference evidence="8 9" key="1">
    <citation type="journal article" date="2019" name="Nat. Plants">
        <title>Stout camphor tree genome fills gaps in understanding of flowering plant genome evolution.</title>
        <authorList>
            <person name="Chaw S.M."/>
            <person name="Liu Y.C."/>
            <person name="Wu Y.W."/>
            <person name="Wang H.Y."/>
            <person name="Lin C.I."/>
            <person name="Wu C.S."/>
            <person name="Ke H.M."/>
            <person name="Chang L.Y."/>
            <person name="Hsu C.Y."/>
            <person name="Yang H.T."/>
            <person name="Sudianto E."/>
            <person name="Hsu M.H."/>
            <person name="Wu K.P."/>
            <person name="Wang L.N."/>
            <person name="Leebens-Mack J.H."/>
            <person name="Tsai I.J."/>
        </authorList>
    </citation>
    <scope>NUCLEOTIDE SEQUENCE [LARGE SCALE GENOMIC DNA]</scope>
    <source>
        <strain evidence="9">cv. Chaw 1501</strain>
        <tissue evidence="8">Young leaves</tissue>
    </source>
</reference>
<dbReference type="Pfam" id="PF00512">
    <property type="entry name" value="HisKA"/>
    <property type="match status" value="1"/>
</dbReference>
<dbReference type="CDD" id="cd17546">
    <property type="entry name" value="REC_hyHK_CKI1_RcsC-like"/>
    <property type="match status" value="1"/>
</dbReference>
<accession>A0A3S3MHC9</accession>
<evidence type="ECO:0000256" key="1">
    <source>
        <dbReference type="ARBA" id="ARBA00000085"/>
    </source>
</evidence>
<keyword evidence="5" id="KW-1133">Transmembrane helix</keyword>
<dbReference type="EMBL" id="QPKB01000002">
    <property type="protein sequence ID" value="RWR76453.1"/>
    <property type="molecule type" value="Genomic_DNA"/>
</dbReference>
<keyword evidence="8" id="KW-0808">Transferase</keyword>
<dbReference type="PANTHER" id="PTHR43719:SF75">
    <property type="entry name" value="HISTIDINE KINASE CKI1"/>
    <property type="match status" value="1"/>
</dbReference>
<comment type="caution">
    <text evidence="8">The sequence shown here is derived from an EMBL/GenBank/DDBJ whole genome shotgun (WGS) entry which is preliminary data.</text>
</comment>
<sequence>MLRSNMKFISSTVTRPLTCFIALVLVILLHLTLVVVIWYVLAHQVKHDMEVATLVSNDTYMGLLSNIKNGASSLLPINLSALGFARVLNSSLNGTLPSFSIIEDQVARNLFLAFSIVPHLSQSSYIGENGLLYAYYKEKNQSFALFANSSDTSSNSKLNHWYRQSVNDDTGMRFGEAIEIAPLILPPSSYHNANQNGYASWELGIGENKEPLFTYIAPINKFLPQGQRGIISLGVQVKVFTNFISNMDLYNGYVFSATEDGHSLIQTGPPNATITFSSDMLSVQLEKSKDNALATTTIHLPCKLNSSNTIDNLLMASDVNIWDTRYEFYCTSVEIGGIRSVVVLIIPHRGYPSLLHKKCIIALILILLMFILILPTSCYYIFLHIRATRREILLSAALIKQMEATQQAERKSMNKSIAFASASHDVRTSLAAIAGLIDLSLSSVSPQEEIRTNLEQMSSCASNLLGILNSVLDTSKIEAGKMQLEEEEFDLAQVLEEAVEIFYTVALKKGLDVMLDPCDGSVLKYSHVIGDCGRLKQILHNLLNNAVKFTSEGRIVVRAWVKKLSLENSYRASDHGGCFTNLQTCISNLKNGGTSNDLGSIYTTQQNSDSIEFIVEVDDTGKGIPKENHKSVFENYVQVKESGAEGHQGTGLGLGIVQSLVRLMGGEIMIVDKEYGEKGTCFKFHVFLHAHETSDSDTVIEDIRFHKDQVSNNKPYKAKSHLLLKDFRLEYLHAILLVQGKEGSLILQRWMEHNGIKVWPINQWNQLYPTLEKIKHKMFVSHSSTSRKFGSTSFRSYLVDSVSQYSNEPEKDDHSLPSTAIMRDLNKNTSHNGEPNCVLIIIDISCGYFSETCSTLAHLTKATDDLLYKIVWIVDPKIPRADLQRLENRHAPCDLILQKPFHRSHLYAIIQLFQENGNTVEGHSNLMLNAQGSIKLNQVKAQSKEHNARPLSGINILVAEDNVVLQRLAVTTLSNLGAKVECCENGKEALNLIRKALQGINEMHNGSHFNEEAPGLSKRFSYDLVLMDCEMPIMNGYEATIQIRIEERQYGIHIPIIALTAHAMAEESTKSLQAGMDFHLVKPLTAYGLMEVIHSIKSDN</sequence>
<dbReference type="OrthoDB" id="60033at2759"/>
<dbReference type="InterPro" id="IPR004358">
    <property type="entry name" value="Sig_transdc_His_kin-like_C"/>
</dbReference>
<dbReference type="Gene3D" id="3.30.565.10">
    <property type="entry name" value="Histidine kinase-like ATPase, C-terminal domain"/>
    <property type="match status" value="1"/>
</dbReference>
<comment type="catalytic activity">
    <reaction evidence="1">
        <text>ATP + protein L-histidine = ADP + protein N-phospho-L-histidine.</text>
        <dbReference type="EC" id="2.7.13.3"/>
    </reaction>
</comment>
<evidence type="ECO:0000259" key="7">
    <source>
        <dbReference type="PROSITE" id="PS50110"/>
    </source>
</evidence>
<dbReference type="InterPro" id="IPR003661">
    <property type="entry name" value="HisK_dim/P_dom"/>
</dbReference>
<protein>
    <recommendedName>
        <fullName evidence="2">histidine kinase</fullName>
        <ecNumber evidence="2">2.7.13.3</ecNumber>
    </recommendedName>
</protein>
<dbReference type="CDD" id="cd00082">
    <property type="entry name" value="HisKA"/>
    <property type="match status" value="1"/>
</dbReference>
<evidence type="ECO:0000256" key="2">
    <source>
        <dbReference type="ARBA" id="ARBA00012438"/>
    </source>
</evidence>
<dbReference type="Pfam" id="PF02518">
    <property type="entry name" value="HATPase_c"/>
    <property type="match status" value="1"/>
</dbReference>
<keyword evidence="5" id="KW-0472">Membrane</keyword>
<dbReference type="InterPro" id="IPR011006">
    <property type="entry name" value="CheY-like_superfamily"/>
</dbReference>
<dbReference type="SMART" id="SM00448">
    <property type="entry name" value="REC"/>
    <property type="match status" value="1"/>
</dbReference>
<organism evidence="8 9">
    <name type="scientific">Cinnamomum micranthum f. kanehirae</name>
    <dbReference type="NCBI Taxonomy" id="337451"/>
    <lineage>
        <taxon>Eukaryota</taxon>
        <taxon>Viridiplantae</taxon>
        <taxon>Streptophyta</taxon>
        <taxon>Embryophyta</taxon>
        <taxon>Tracheophyta</taxon>
        <taxon>Spermatophyta</taxon>
        <taxon>Magnoliopsida</taxon>
        <taxon>Magnoliidae</taxon>
        <taxon>Laurales</taxon>
        <taxon>Lauraceae</taxon>
        <taxon>Cinnamomum</taxon>
    </lineage>
</organism>
<dbReference type="EC" id="2.7.13.3" evidence="2"/>
<dbReference type="GO" id="GO:0000155">
    <property type="term" value="F:phosphorelay sensor kinase activity"/>
    <property type="evidence" value="ECO:0007669"/>
    <property type="project" value="InterPro"/>
</dbReference>
<dbReference type="InterPro" id="IPR003594">
    <property type="entry name" value="HATPase_dom"/>
</dbReference>
<dbReference type="PRINTS" id="PR00344">
    <property type="entry name" value="BCTRLSENSOR"/>
</dbReference>
<dbReference type="SUPFAM" id="SSF52172">
    <property type="entry name" value="CheY-like"/>
    <property type="match status" value="1"/>
</dbReference>
<dbReference type="PROSITE" id="PS50109">
    <property type="entry name" value="HIS_KIN"/>
    <property type="match status" value="1"/>
</dbReference>
<gene>
    <name evidence="8" type="ORF">CKAN_00489500</name>
</gene>
<evidence type="ECO:0000256" key="5">
    <source>
        <dbReference type="SAM" id="Phobius"/>
    </source>
</evidence>
<feature type="domain" description="Histidine kinase" evidence="6">
    <location>
        <begin position="421"/>
        <end position="690"/>
    </location>
</feature>
<keyword evidence="8" id="KW-0418">Kinase</keyword>
<dbReference type="InterPro" id="IPR050956">
    <property type="entry name" value="2C_system_His_kinase"/>
</dbReference>
<dbReference type="SMART" id="SM00388">
    <property type="entry name" value="HisKA"/>
    <property type="match status" value="1"/>
</dbReference>
<feature type="transmembrane region" description="Helical" evidence="5">
    <location>
        <begin position="20"/>
        <end position="41"/>
    </location>
</feature>
<dbReference type="Pfam" id="PF00072">
    <property type="entry name" value="Response_reg"/>
    <property type="match status" value="1"/>
</dbReference>
<proteinExistence type="predicted"/>
<keyword evidence="9" id="KW-1185">Reference proteome</keyword>
<keyword evidence="5" id="KW-0812">Transmembrane</keyword>
<dbReference type="SUPFAM" id="SSF47384">
    <property type="entry name" value="Homodimeric domain of signal transducing histidine kinase"/>
    <property type="match status" value="1"/>
</dbReference>
<dbReference type="Gene3D" id="3.40.50.2300">
    <property type="match status" value="1"/>
</dbReference>
<feature type="domain" description="Response regulatory" evidence="7">
    <location>
        <begin position="955"/>
        <end position="1097"/>
    </location>
</feature>
<dbReference type="AlphaFoldDB" id="A0A3S3MHC9"/>
<evidence type="ECO:0000313" key="9">
    <source>
        <dbReference type="Proteomes" id="UP000283530"/>
    </source>
</evidence>
<dbReference type="SUPFAM" id="SSF55874">
    <property type="entry name" value="ATPase domain of HSP90 chaperone/DNA topoisomerase II/histidine kinase"/>
    <property type="match status" value="1"/>
</dbReference>
<dbReference type="Gene3D" id="1.10.287.130">
    <property type="match status" value="1"/>
</dbReference>
<evidence type="ECO:0000256" key="4">
    <source>
        <dbReference type="PROSITE-ProRule" id="PRU00169"/>
    </source>
</evidence>
<keyword evidence="3 4" id="KW-0597">Phosphoprotein</keyword>
<dbReference type="Proteomes" id="UP000283530">
    <property type="component" value="Unassembled WGS sequence"/>
</dbReference>
<dbReference type="PROSITE" id="PS50110">
    <property type="entry name" value="RESPONSE_REGULATORY"/>
    <property type="match status" value="1"/>
</dbReference>
<dbReference type="InterPro" id="IPR001789">
    <property type="entry name" value="Sig_transdc_resp-reg_receiver"/>
</dbReference>
<feature type="transmembrane region" description="Helical" evidence="5">
    <location>
        <begin position="359"/>
        <end position="382"/>
    </location>
</feature>
<evidence type="ECO:0000259" key="6">
    <source>
        <dbReference type="PROSITE" id="PS50109"/>
    </source>
</evidence>
<dbReference type="InterPro" id="IPR005467">
    <property type="entry name" value="His_kinase_dom"/>
</dbReference>
<dbReference type="SMART" id="SM00387">
    <property type="entry name" value="HATPase_c"/>
    <property type="match status" value="1"/>
</dbReference>
<feature type="modified residue" description="4-aspartylphosphate" evidence="4">
    <location>
        <position position="1028"/>
    </location>
</feature>
<name>A0A3S3MHC9_9MAGN</name>
<evidence type="ECO:0000313" key="8">
    <source>
        <dbReference type="EMBL" id="RWR76453.1"/>
    </source>
</evidence>
<dbReference type="PANTHER" id="PTHR43719">
    <property type="entry name" value="TWO-COMPONENT HISTIDINE KINASE"/>
    <property type="match status" value="1"/>
</dbReference>
<evidence type="ECO:0000256" key="3">
    <source>
        <dbReference type="ARBA" id="ARBA00022553"/>
    </source>
</evidence>
<dbReference type="InterPro" id="IPR036890">
    <property type="entry name" value="HATPase_C_sf"/>
</dbReference>
<dbReference type="STRING" id="337451.A0A3S3MHC9"/>